<organism evidence="2 3">
    <name type="scientific">Coregonus suidteri</name>
    <dbReference type="NCBI Taxonomy" id="861788"/>
    <lineage>
        <taxon>Eukaryota</taxon>
        <taxon>Metazoa</taxon>
        <taxon>Chordata</taxon>
        <taxon>Craniata</taxon>
        <taxon>Vertebrata</taxon>
        <taxon>Euteleostomi</taxon>
        <taxon>Actinopterygii</taxon>
        <taxon>Neopterygii</taxon>
        <taxon>Teleostei</taxon>
        <taxon>Protacanthopterygii</taxon>
        <taxon>Salmoniformes</taxon>
        <taxon>Salmonidae</taxon>
        <taxon>Coregoninae</taxon>
        <taxon>Coregonus</taxon>
    </lineage>
</organism>
<sequence length="219" mass="24598">MVRWEQLTPLSHEPSVQPALGDDNEINQSAPGMARPHMESGVDRHGRGRQHTCRMEVQRPDTWPGGSNHPLQAAHRQSCQLLPNMDIQPRQDSPPPQPQREAFPPASAHPLDSPRRASTDPDIEHQDTTARDPLPDLLPQRERSPQDSPQHRAPGVADPRLDNEVVERLANQLKRIGDDLNATILQRMGGIPQRQDLRGLCLGVLNFLLDTLSTLYRLR</sequence>
<comment type="caution">
    <text evidence="2">The sequence shown here is derived from an EMBL/GenBank/DDBJ whole genome shotgun (WGS) entry which is preliminary data.</text>
</comment>
<evidence type="ECO:0000313" key="3">
    <source>
        <dbReference type="Proteomes" id="UP001356427"/>
    </source>
</evidence>
<dbReference type="Proteomes" id="UP001356427">
    <property type="component" value="Unassembled WGS sequence"/>
</dbReference>
<keyword evidence="3" id="KW-1185">Reference proteome</keyword>
<protein>
    <submittedName>
        <fullName evidence="2">Uncharacterized protein</fullName>
    </submittedName>
</protein>
<evidence type="ECO:0000313" key="2">
    <source>
        <dbReference type="EMBL" id="KAK6296848.1"/>
    </source>
</evidence>
<dbReference type="AlphaFoldDB" id="A0AAN8KSJ1"/>
<feature type="compositionally biased region" description="Basic and acidic residues" evidence="1">
    <location>
        <begin position="112"/>
        <end position="145"/>
    </location>
</feature>
<name>A0AAN8KSJ1_9TELE</name>
<dbReference type="EMBL" id="JAGTTL010000032">
    <property type="protein sequence ID" value="KAK6296848.1"/>
    <property type="molecule type" value="Genomic_DNA"/>
</dbReference>
<gene>
    <name evidence="2" type="ORF">J4Q44_G00329900</name>
</gene>
<feature type="compositionally biased region" description="Basic and acidic residues" evidence="1">
    <location>
        <begin position="36"/>
        <end position="45"/>
    </location>
</feature>
<accession>A0AAN8KSJ1</accession>
<feature type="region of interest" description="Disordered" evidence="1">
    <location>
        <begin position="1"/>
        <end position="162"/>
    </location>
</feature>
<proteinExistence type="predicted"/>
<evidence type="ECO:0000256" key="1">
    <source>
        <dbReference type="SAM" id="MobiDB-lite"/>
    </source>
</evidence>
<reference evidence="2 3" key="1">
    <citation type="submission" date="2021-04" db="EMBL/GenBank/DDBJ databases">
        <authorList>
            <person name="De Guttry C."/>
            <person name="Zahm M."/>
            <person name="Klopp C."/>
            <person name="Cabau C."/>
            <person name="Louis A."/>
            <person name="Berthelot C."/>
            <person name="Parey E."/>
            <person name="Roest Crollius H."/>
            <person name="Montfort J."/>
            <person name="Robinson-Rechavi M."/>
            <person name="Bucao C."/>
            <person name="Bouchez O."/>
            <person name="Gislard M."/>
            <person name="Lluch J."/>
            <person name="Milhes M."/>
            <person name="Lampietro C."/>
            <person name="Lopez Roques C."/>
            <person name="Donnadieu C."/>
            <person name="Braasch I."/>
            <person name="Desvignes T."/>
            <person name="Postlethwait J."/>
            <person name="Bobe J."/>
            <person name="Wedekind C."/>
            <person name="Guiguen Y."/>
        </authorList>
    </citation>
    <scope>NUCLEOTIDE SEQUENCE [LARGE SCALE GENOMIC DNA]</scope>
    <source>
        <strain evidence="2">Cs_M1</strain>
        <tissue evidence="2">Blood</tissue>
    </source>
</reference>